<name>A0AAU9IM86_9CILI</name>
<protein>
    <submittedName>
        <fullName evidence="1">Uncharacterized protein</fullName>
    </submittedName>
</protein>
<reference evidence="1" key="1">
    <citation type="submission" date="2021-09" db="EMBL/GenBank/DDBJ databases">
        <authorList>
            <consortium name="AG Swart"/>
            <person name="Singh M."/>
            <person name="Singh A."/>
            <person name="Seah K."/>
            <person name="Emmerich C."/>
        </authorList>
    </citation>
    <scope>NUCLEOTIDE SEQUENCE</scope>
    <source>
        <strain evidence="1">ATCC30299</strain>
    </source>
</reference>
<evidence type="ECO:0000313" key="2">
    <source>
        <dbReference type="Proteomes" id="UP001162131"/>
    </source>
</evidence>
<organism evidence="1 2">
    <name type="scientific">Blepharisma stoltei</name>
    <dbReference type="NCBI Taxonomy" id="1481888"/>
    <lineage>
        <taxon>Eukaryota</taxon>
        <taxon>Sar</taxon>
        <taxon>Alveolata</taxon>
        <taxon>Ciliophora</taxon>
        <taxon>Postciliodesmatophora</taxon>
        <taxon>Heterotrichea</taxon>
        <taxon>Heterotrichida</taxon>
        <taxon>Blepharismidae</taxon>
        <taxon>Blepharisma</taxon>
    </lineage>
</organism>
<gene>
    <name evidence="1" type="ORF">BSTOLATCC_MIC11328</name>
</gene>
<dbReference type="Proteomes" id="UP001162131">
    <property type="component" value="Unassembled WGS sequence"/>
</dbReference>
<evidence type="ECO:0000313" key="1">
    <source>
        <dbReference type="EMBL" id="CAG9314317.1"/>
    </source>
</evidence>
<proteinExistence type="predicted"/>
<accession>A0AAU9IM86</accession>
<keyword evidence="2" id="KW-1185">Reference proteome</keyword>
<comment type="caution">
    <text evidence="1">The sequence shown here is derived from an EMBL/GenBank/DDBJ whole genome shotgun (WGS) entry which is preliminary data.</text>
</comment>
<dbReference type="EMBL" id="CAJZBQ010000012">
    <property type="protein sequence ID" value="CAG9314317.1"/>
    <property type="molecule type" value="Genomic_DNA"/>
</dbReference>
<dbReference type="AlphaFoldDB" id="A0AAU9IM86"/>
<sequence>MENALVSEVNIIAREYSPSRTNKTKWRAFRKPAMSPPTYKIDYQPTNGDDMIALIFQKQLNIIDGYLFSQLYKRLMLKRNENLFKSFLNFWNLINPNKMPGISRKVYISLYEIIYLEILNASTEEISAKSMAVTDMKIDFGDSECLGLADFYDGLFECLDTFTRSCLSVEYVRLMKTIHGSLIKSQWFSQIHLTGKLHYREGIKPQYSHWMIQYLKPEEIPYQALNIPSMFKAPFGNIKVSERLLKGNLYRREKSSDILSKKIDMLINSKEKRSLRSSCKPRTSGYISFGSSGLRQKKRRSSSMETDHLDIVSPLSIAIKKSRRNSCLLEEIIEGRKNYFRRVSSHSQLND</sequence>